<dbReference type="GO" id="GO:0009236">
    <property type="term" value="P:cobalamin biosynthetic process"/>
    <property type="evidence" value="ECO:0007669"/>
    <property type="project" value="InterPro"/>
</dbReference>
<dbReference type="KEGG" id="din:Selin_2504"/>
<reference evidence="10 11" key="1">
    <citation type="submission" date="2010-12" db="EMBL/GenBank/DDBJ databases">
        <title>Complete sequence of Desulfurispirillum indicum S5.</title>
        <authorList>
            <consortium name="US DOE Joint Genome Institute"/>
            <person name="Lucas S."/>
            <person name="Copeland A."/>
            <person name="Lapidus A."/>
            <person name="Cheng J.-F."/>
            <person name="Goodwin L."/>
            <person name="Pitluck S."/>
            <person name="Chertkov O."/>
            <person name="Held B."/>
            <person name="Detter J.C."/>
            <person name="Han C."/>
            <person name="Tapia R."/>
            <person name="Land M."/>
            <person name="Hauser L."/>
            <person name="Kyrpides N."/>
            <person name="Ivanova N."/>
            <person name="Mikhailova N."/>
            <person name="Haggblom M."/>
            <person name="Rauschenbach I."/>
            <person name="Bini E."/>
            <person name="Woyke T."/>
        </authorList>
    </citation>
    <scope>NUCLEOTIDE SEQUENCE [LARGE SCALE GENOMIC DNA]</scope>
    <source>
        <strain evidence="11">ATCC BAA-1389 / DSM 22839 / S5</strain>
    </source>
</reference>
<evidence type="ECO:0000256" key="7">
    <source>
        <dbReference type="ARBA" id="ARBA00033354"/>
    </source>
</evidence>
<dbReference type="AlphaFoldDB" id="E6W5T2"/>
<dbReference type="HOGENOM" id="CLU_088595_2_0_0"/>
<dbReference type="NCBIfam" id="TIGR00708">
    <property type="entry name" value="cobA"/>
    <property type="match status" value="1"/>
</dbReference>
<gene>
    <name evidence="10" type="ordered locus">Selin_2504</name>
</gene>
<evidence type="ECO:0000256" key="3">
    <source>
        <dbReference type="ARBA" id="ARBA00012454"/>
    </source>
</evidence>
<comment type="pathway">
    <text evidence="1">Cofactor biosynthesis; adenosylcobalamin biosynthesis; adenosylcobalamin from cob(II)yrinate a,c-diamide: step 2/7.</text>
</comment>
<keyword evidence="11" id="KW-1185">Reference proteome</keyword>
<accession>E6W5T2</accession>
<dbReference type="GO" id="GO:0005524">
    <property type="term" value="F:ATP binding"/>
    <property type="evidence" value="ECO:0007669"/>
    <property type="project" value="InterPro"/>
</dbReference>
<dbReference type="CDD" id="cd00561">
    <property type="entry name" value="CobA_ACA"/>
    <property type="match status" value="1"/>
</dbReference>
<evidence type="ECO:0000256" key="2">
    <source>
        <dbReference type="ARBA" id="ARBA00007487"/>
    </source>
</evidence>
<protein>
    <recommendedName>
        <fullName evidence="3">corrinoid adenosyltransferase</fullName>
        <ecNumber evidence="3">2.5.1.17</ecNumber>
    </recommendedName>
    <alternativeName>
        <fullName evidence="5">Cob(II)alamin adenosyltransferase</fullName>
    </alternativeName>
    <alternativeName>
        <fullName evidence="7">Cob(II)yrinic acid a,c-diamide adenosyltransferase</fullName>
    </alternativeName>
    <alternativeName>
        <fullName evidence="6">Cobinamide/cobalamin adenosyltransferase</fullName>
    </alternativeName>
</protein>
<comment type="similarity">
    <text evidence="2">Belongs to the Cob(I)alamin adenosyltransferase family.</text>
</comment>
<evidence type="ECO:0000256" key="5">
    <source>
        <dbReference type="ARBA" id="ARBA00031529"/>
    </source>
</evidence>
<sequence>MGEDRGYVQIYTGNGKGKTTAALGLALRCVGAGYRVYLGQFIKTADTSEAKAIAMLQGGIVHETFGSGRFIMGAPDEDELARARNGLQRAREALHSGQYRLVILDEIIGAMGAGVLAVEEVVQLIRNRPDSVELVLTGRNVPAPILELADLVTEMVPLRHYFDAGVPARTGIEM</sequence>
<evidence type="ECO:0000313" key="11">
    <source>
        <dbReference type="Proteomes" id="UP000002572"/>
    </source>
</evidence>
<comment type="catalytic activity">
    <reaction evidence="9">
        <text>2 cob(II)alamin + reduced [electron-transfer flavoprotein] + 2 ATP = 2 adenosylcob(III)alamin + 2 triphosphate + oxidized [electron-transfer flavoprotein] + 3 H(+)</text>
        <dbReference type="Rhea" id="RHEA:28671"/>
        <dbReference type="Rhea" id="RHEA-COMP:10685"/>
        <dbReference type="Rhea" id="RHEA-COMP:10686"/>
        <dbReference type="ChEBI" id="CHEBI:15378"/>
        <dbReference type="ChEBI" id="CHEBI:16304"/>
        <dbReference type="ChEBI" id="CHEBI:18036"/>
        <dbReference type="ChEBI" id="CHEBI:18408"/>
        <dbReference type="ChEBI" id="CHEBI:30616"/>
        <dbReference type="ChEBI" id="CHEBI:57692"/>
        <dbReference type="ChEBI" id="CHEBI:58307"/>
        <dbReference type="EC" id="2.5.1.17"/>
    </reaction>
</comment>
<dbReference type="Gene3D" id="3.40.50.300">
    <property type="entry name" value="P-loop containing nucleotide triphosphate hydrolases"/>
    <property type="match status" value="1"/>
</dbReference>
<dbReference type="Pfam" id="PF02572">
    <property type="entry name" value="CobA_CobO_BtuR"/>
    <property type="match status" value="1"/>
</dbReference>
<evidence type="ECO:0000256" key="9">
    <source>
        <dbReference type="ARBA" id="ARBA00048692"/>
    </source>
</evidence>
<dbReference type="InterPro" id="IPR003724">
    <property type="entry name" value="CblAdoTrfase_CobA"/>
</dbReference>
<evidence type="ECO:0000256" key="1">
    <source>
        <dbReference type="ARBA" id="ARBA00005121"/>
    </source>
</evidence>
<keyword evidence="10" id="KW-0808">Transferase</keyword>
<evidence type="ECO:0000256" key="4">
    <source>
        <dbReference type="ARBA" id="ARBA00024929"/>
    </source>
</evidence>
<proteinExistence type="inferred from homology"/>
<dbReference type="InParanoid" id="E6W5T2"/>
<dbReference type="NCBIfam" id="NF004637">
    <property type="entry name" value="PRK05986.1"/>
    <property type="match status" value="1"/>
</dbReference>
<dbReference type="GO" id="GO:0008817">
    <property type="term" value="F:corrinoid adenosyltransferase activity"/>
    <property type="evidence" value="ECO:0007669"/>
    <property type="project" value="UniProtKB-EC"/>
</dbReference>
<dbReference type="EMBL" id="CP002432">
    <property type="protein sequence ID" value="ADU67217.1"/>
    <property type="molecule type" value="Genomic_DNA"/>
</dbReference>
<dbReference type="EC" id="2.5.1.17" evidence="3"/>
<dbReference type="Proteomes" id="UP000002572">
    <property type="component" value="Chromosome"/>
</dbReference>
<organism evidence="10 11">
    <name type="scientific">Desulfurispirillum indicum (strain ATCC BAA-1389 / DSM 22839 / S5)</name>
    <dbReference type="NCBI Taxonomy" id="653733"/>
    <lineage>
        <taxon>Bacteria</taxon>
        <taxon>Pseudomonadati</taxon>
        <taxon>Chrysiogenota</taxon>
        <taxon>Chrysiogenia</taxon>
        <taxon>Chrysiogenales</taxon>
        <taxon>Chrysiogenaceae</taxon>
        <taxon>Desulfurispirillum</taxon>
    </lineage>
</organism>
<name>E6W5T2_DESIS</name>
<comment type="catalytic activity">
    <reaction evidence="8">
        <text>2 cob(II)yrinate a,c diamide + reduced [electron-transfer flavoprotein] + 2 ATP = 2 adenosylcob(III)yrinate a,c-diamide + 2 triphosphate + oxidized [electron-transfer flavoprotein] + 3 H(+)</text>
        <dbReference type="Rhea" id="RHEA:11528"/>
        <dbReference type="Rhea" id="RHEA-COMP:10685"/>
        <dbReference type="Rhea" id="RHEA-COMP:10686"/>
        <dbReference type="ChEBI" id="CHEBI:15378"/>
        <dbReference type="ChEBI" id="CHEBI:18036"/>
        <dbReference type="ChEBI" id="CHEBI:30616"/>
        <dbReference type="ChEBI" id="CHEBI:57692"/>
        <dbReference type="ChEBI" id="CHEBI:58307"/>
        <dbReference type="ChEBI" id="CHEBI:58503"/>
        <dbReference type="ChEBI" id="CHEBI:58537"/>
        <dbReference type="EC" id="2.5.1.17"/>
    </reaction>
</comment>
<evidence type="ECO:0000256" key="8">
    <source>
        <dbReference type="ARBA" id="ARBA00048555"/>
    </source>
</evidence>
<dbReference type="STRING" id="653733.Selin_2504"/>
<dbReference type="InterPro" id="IPR027417">
    <property type="entry name" value="P-loop_NTPase"/>
</dbReference>
<evidence type="ECO:0000256" key="6">
    <source>
        <dbReference type="ARBA" id="ARBA00033334"/>
    </source>
</evidence>
<dbReference type="eggNOG" id="COG2109">
    <property type="taxonomic scope" value="Bacteria"/>
</dbReference>
<comment type="function">
    <text evidence="4">Required for both de novo synthesis of the corrin ring for the assimilation of exogenous corrinoids. Participates in the adenosylation of a variety of incomplete and complete corrinoids.</text>
</comment>
<dbReference type="OrthoDB" id="9810309at2"/>
<dbReference type="FunCoup" id="E6W5T2">
    <property type="interactions" value="147"/>
</dbReference>
<evidence type="ECO:0000313" key="10">
    <source>
        <dbReference type="EMBL" id="ADU67217.1"/>
    </source>
</evidence>
<dbReference type="SUPFAM" id="SSF52540">
    <property type="entry name" value="P-loop containing nucleoside triphosphate hydrolases"/>
    <property type="match status" value="1"/>
</dbReference>
<dbReference type="PANTHER" id="PTHR46638:SF1">
    <property type="entry name" value="CORRINOID ADENOSYLTRANSFERASE"/>
    <property type="match status" value="1"/>
</dbReference>
<dbReference type="PIRSF" id="PIRSF015617">
    <property type="entry name" value="Adensltrnsf_CobA"/>
    <property type="match status" value="1"/>
</dbReference>
<dbReference type="PANTHER" id="PTHR46638">
    <property type="entry name" value="CORRINOID ADENOSYLTRANSFERASE"/>
    <property type="match status" value="1"/>
</dbReference>